<keyword evidence="2" id="KW-1282">Carboxysome</keyword>
<dbReference type="RefSeq" id="WP_322611739.1">
    <property type="nucleotide sequence ID" value="NZ_JAXLNX010000012.1"/>
</dbReference>
<dbReference type="EMBL" id="JAXUIA010000012">
    <property type="protein sequence ID" value="MEA0977677.1"/>
    <property type="molecule type" value="Genomic_DNA"/>
</dbReference>
<dbReference type="InterPro" id="IPR004992">
    <property type="entry name" value="EutN_CcmL"/>
</dbReference>
<dbReference type="Pfam" id="PF03319">
    <property type="entry name" value="EutN_CcmL"/>
    <property type="match status" value="1"/>
</dbReference>
<dbReference type="PROSITE" id="PS51932">
    <property type="entry name" value="BMV"/>
    <property type="match status" value="1"/>
</dbReference>
<comment type="subcellular location">
    <subcellularLocation>
        <location evidence="1">Carboxysome</location>
    </subcellularLocation>
</comment>
<dbReference type="PANTHER" id="PTHR36539:SF2">
    <property type="entry name" value="ETHANOLAMINE UTILIZATION PROTEIN"/>
    <property type="match status" value="1"/>
</dbReference>
<dbReference type="CDD" id="cd01614">
    <property type="entry name" value="EutN_CcmL"/>
    <property type="match status" value="1"/>
</dbReference>
<gene>
    <name evidence="4" type="ORF">U6C28_15310</name>
</gene>
<evidence type="ECO:0000256" key="1">
    <source>
        <dbReference type="ARBA" id="ARBA00023587"/>
    </source>
</evidence>
<dbReference type="PANTHER" id="PTHR36539">
    <property type="entry name" value="ETHANOLAMINE UTILIZATION PROTEIN EUTN"/>
    <property type="match status" value="1"/>
</dbReference>
<dbReference type="InterPro" id="IPR036677">
    <property type="entry name" value="EutN_CcmL_sf"/>
</dbReference>
<protein>
    <submittedName>
        <fullName evidence="4">EutN/CcmL family microcompartment protein</fullName>
    </submittedName>
</protein>
<keyword evidence="3" id="KW-1283">Bacterial microcompartment</keyword>
<evidence type="ECO:0000313" key="5">
    <source>
        <dbReference type="Proteomes" id="UP001289615"/>
    </source>
</evidence>
<dbReference type="Proteomes" id="UP001289615">
    <property type="component" value="Unassembled WGS sequence"/>
</dbReference>
<organism evidence="4 5">
    <name type="scientific">Lysinibacillus irui</name>
    <dbReference type="NCBI Taxonomy" id="2998077"/>
    <lineage>
        <taxon>Bacteria</taxon>
        <taxon>Bacillati</taxon>
        <taxon>Bacillota</taxon>
        <taxon>Bacilli</taxon>
        <taxon>Bacillales</taxon>
        <taxon>Bacillaceae</taxon>
        <taxon>Lysinibacillus</taxon>
    </lineage>
</organism>
<sequence length="101" mass="10718">MRIGTVVGNIWATRKEEGLQGLKLLIIQPKNVDGQFSNEQIVAADRIGAGVGDEVILTMGSAAVRSFSTTTICPIDAIVVGIIDGTDEVRGEHSEGSDRHD</sequence>
<reference evidence="4 5" key="1">
    <citation type="submission" date="2023-12" db="EMBL/GenBank/DDBJ databases">
        <title>Genome comparison identifies genes involved in endophytic behavior of Lysinibacillus irui and provides insights into its role as a plant-growth promoting bacterium.</title>
        <authorList>
            <person name="Hilario S."/>
            <person name="Matos I."/>
            <person name="Goncalves M.F.M."/>
            <person name="Pardo C.A."/>
            <person name="Santos M.J."/>
        </authorList>
    </citation>
    <scope>NUCLEOTIDE SEQUENCE [LARGE SCALE GENOMIC DNA]</scope>
    <source>
        <strain evidence="4 5">B3</strain>
    </source>
</reference>
<name>A0ABU5NNT0_9BACI</name>
<evidence type="ECO:0000256" key="3">
    <source>
        <dbReference type="ARBA" id="ARBA00024446"/>
    </source>
</evidence>
<dbReference type="Gene3D" id="2.40.50.220">
    <property type="entry name" value="EutN/Ccml"/>
    <property type="match status" value="1"/>
</dbReference>
<evidence type="ECO:0000313" key="4">
    <source>
        <dbReference type="EMBL" id="MEA0977677.1"/>
    </source>
</evidence>
<dbReference type="SUPFAM" id="SSF159133">
    <property type="entry name" value="EutN/CcmL-like"/>
    <property type="match status" value="1"/>
</dbReference>
<accession>A0ABU5NNT0</accession>
<comment type="caution">
    <text evidence="4">The sequence shown here is derived from an EMBL/GenBank/DDBJ whole genome shotgun (WGS) entry which is preliminary data.</text>
</comment>
<evidence type="ECO:0000256" key="2">
    <source>
        <dbReference type="ARBA" id="ARBA00023669"/>
    </source>
</evidence>
<proteinExistence type="predicted"/>
<keyword evidence="5" id="KW-1185">Reference proteome</keyword>